<evidence type="ECO:0000313" key="3">
    <source>
        <dbReference type="Proteomes" id="UP000301870"/>
    </source>
</evidence>
<dbReference type="Pfam" id="PF23055">
    <property type="entry name" value="DUF7041"/>
    <property type="match status" value="1"/>
</dbReference>
<dbReference type="AlphaFoldDB" id="A0A9J7E5U0"/>
<feature type="domain" description="DUF7041" evidence="2">
    <location>
        <begin position="30"/>
        <end position="111"/>
    </location>
</feature>
<dbReference type="PANTHER" id="PTHR33327">
    <property type="entry name" value="ENDONUCLEASE"/>
    <property type="match status" value="1"/>
</dbReference>
<dbReference type="GeneID" id="111353501"/>
<proteinExistence type="predicted"/>
<evidence type="ECO:0000259" key="2">
    <source>
        <dbReference type="Pfam" id="PF23055"/>
    </source>
</evidence>
<protein>
    <submittedName>
        <fullName evidence="4">Uncharacterized protein LOC111353501</fullName>
    </submittedName>
</protein>
<accession>A0A9J7E5U0</accession>
<evidence type="ECO:0000313" key="4">
    <source>
        <dbReference type="RefSeq" id="XP_022822334.1"/>
    </source>
</evidence>
<dbReference type="Proteomes" id="UP000301870">
    <property type="component" value="Chromosome 16"/>
</dbReference>
<dbReference type="RefSeq" id="XP_022822334.1">
    <property type="nucleotide sequence ID" value="XM_022966566.1"/>
</dbReference>
<feature type="compositionally biased region" description="Basic residues" evidence="1">
    <location>
        <begin position="218"/>
        <end position="238"/>
    </location>
</feature>
<organism evidence="3 4">
    <name type="scientific">Spodoptera litura</name>
    <name type="common">Asian cotton leafworm</name>
    <dbReference type="NCBI Taxonomy" id="69820"/>
    <lineage>
        <taxon>Eukaryota</taxon>
        <taxon>Metazoa</taxon>
        <taxon>Ecdysozoa</taxon>
        <taxon>Arthropoda</taxon>
        <taxon>Hexapoda</taxon>
        <taxon>Insecta</taxon>
        <taxon>Pterygota</taxon>
        <taxon>Neoptera</taxon>
        <taxon>Endopterygota</taxon>
        <taxon>Lepidoptera</taxon>
        <taxon>Glossata</taxon>
        <taxon>Ditrysia</taxon>
        <taxon>Noctuoidea</taxon>
        <taxon>Noctuidae</taxon>
        <taxon>Amphipyrinae</taxon>
        <taxon>Spodoptera</taxon>
    </lineage>
</organism>
<dbReference type="KEGG" id="sliu:111353501"/>
<evidence type="ECO:0000256" key="1">
    <source>
        <dbReference type="SAM" id="MobiDB-lite"/>
    </source>
</evidence>
<dbReference type="InterPro" id="IPR055469">
    <property type="entry name" value="DUF7041"/>
</dbReference>
<sequence length="284" mass="32473">MTEPEGFVDYKDAPVIQREVSGVGMPLRCPPFCPEEPALWFAQLEGQFVLSRITSDSTKFYYVSAQLETKYALQVKDIITNPPEANKYQILKTELMKRLSASQEKRIQQLLCHEELGDRKPSQFLRHLQSLAGPSGATDFVKSIWTNRLPQNIQTVIASQITELQVEQLADIADRVYEIAPTTPQVASTSTRASDTDLARTVTELTKQVAALTLQMNRRGRDHSRSRSRYHRSAHRRYDRSNSRLRQPPPNHPHCFYHYTYGDKAKNCKEPCTYKSENSKGGRK</sequence>
<dbReference type="PANTHER" id="PTHR33327:SF3">
    <property type="entry name" value="RNA-DIRECTED DNA POLYMERASE"/>
    <property type="match status" value="1"/>
</dbReference>
<keyword evidence="3" id="KW-1185">Reference proteome</keyword>
<name>A0A9J7E5U0_SPOLT</name>
<gene>
    <name evidence="4" type="primary">LOC111353501</name>
</gene>
<feature type="region of interest" description="Disordered" evidence="1">
    <location>
        <begin position="217"/>
        <end position="253"/>
    </location>
</feature>
<dbReference type="OrthoDB" id="6260718at2759"/>
<reference evidence="4" key="1">
    <citation type="submission" date="2025-08" db="UniProtKB">
        <authorList>
            <consortium name="RefSeq"/>
        </authorList>
    </citation>
    <scope>IDENTIFICATION</scope>
    <source>
        <strain evidence="4">Ishihara</strain>
        <tissue evidence="4">Whole body</tissue>
    </source>
</reference>